<evidence type="ECO:0000256" key="6">
    <source>
        <dbReference type="ARBA" id="ARBA00023163"/>
    </source>
</evidence>
<reference evidence="11 12" key="2">
    <citation type="submission" date="2018-11" db="EMBL/GenBank/DDBJ databases">
        <authorList>
            <consortium name="Pathogen Informatics"/>
        </authorList>
    </citation>
    <scope>NUCLEOTIDE SEQUENCE [LARGE SCALE GENOMIC DNA]</scope>
</reference>
<evidence type="ECO:0000313" key="12">
    <source>
        <dbReference type="Proteomes" id="UP000271098"/>
    </source>
</evidence>
<dbReference type="PROSITE" id="PS50014">
    <property type="entry name" value="BROMODOMAIN_2"/>
    <property type="match status" value="1"/>
</dbReference>
<evidence type="ECO:0000256" key="5">
    <source>
        <dbReference type="ARBA" id="ARBA00023117"/>
    </source>
</evidence>
<dbReference type="PRINTS" id="PR00503">
    <property type="entry name" value="BROMODOMAIN"/>
</dbReference>
<dbReference type="PANTHER" id="PTHR16062:SF22">
    <property type="entry name" value="HISTONE-LYSINE N-METHYLTRANSFERASE ASH1L"/>
    <property type="match status" value="1"/>
</dbReference>
<evidence type="ECO:0000313" key="13">
    <source>
        <dbReference type="WBParaSite" id="GPUH_0002385501-mRNA-1"/>
    </source>
</evidence>
<keyword evidence="6" id="KW-0804">Transcription</keyword>
<dbReference type="Proteomes" id="UP000271098">
    <property type="component" value="Unassembled WGS sequence"/>
</dbReference>
<evidence type="ECO:0000256" key="2">
    <source>
        <dbReference type="ARBA" id="ARBA00022737"/>
    </source>
</evidence>
<dbReference type="SUPFAM" id="SSF47370">
    <property type="entry name" value="Bromodomain"/>
    <property type="match status" value="1"/>
</dbReference>
<evidence type="ECO:0000256" key="1">
    <source>
        <dbReference type="ARBA" id="ARBA00004123"/>
    </source>
</evidence>
<dbReference type="AlphaFoldDB" id="A0A183ES84"/>
<keyword evidence="2" id="KW-0677">Repeat</keyword>
<keyword evidence="7" id="KW-0539">Nucleus</keyword>
<dbReference type="GO" id="GO:0016586">
    <property type="term" value="C:RSC-type complex"/>
    <property type="evidence" value="ECO:0007669"/>
    <property type="project" value="InterPro"/>
</dbReference>
<evidence type="ECO:0000256" key="4">
    <source>
        <dbReference type="ARBA" id="ARBA00023015"/>
    </source>
</evidence>
<evidence type="ECO:0000259" key="10">
    <source>
        <dbReference type="PROSITE" id="PS50014"/>
    </source>
</evidence>
<evidence type="ECO:0000256" key="9">
    <source>
        <dbReference type="SAM" id="MobiDB-lite"/>
    </source>
</evidence>
<organism evidence="13">
    <name type="scientific">Gongylonema pulchrum</name>
    <dbReference type="NCBI Taxonomy" id="637853"/>
    <lineage>
        <taxon>Eukaryota</taxon>
        <taxon>Metazoa</taxon>
        <taxon>Ecdysozoa</taxon>
        <taxon>Nematoda</taxon>
        <taxon>Chromadorea</taxon>
        <taxon>Rhabditida</taxon>
        <taxon>Spirurina</taxon>
        <taxon>Spiruromorpha</taxon>
        <taxon>Spiruroidea</taxon>
        <taxon>Gongylonematidae</taxon>
        <taxon>Gongylonema</taxon>
    </lineage>
</organism>
<name>A0A183ES84_9BILA</name>
<dbReference type="InterPro" id="IPR037382">
    <property type="entry name" value="Rsc/polybromo"/>
</dbReference>
<dbReference type="EMBL" id="UYRT01099092">
    <property type="protein sequence ID" value="VDN42011.1"/>
    <property type="molecule type" value="Genomic_DNA"/>
</dbReference>
<sequence length="146" mass="17158">MSSNRNKRKAGAEEQQLDDTRKRSRRFRNVKEELDDLRQFAELMDILRSHRTEDNRFLCESFIRNPSRRTDPKYFEVIAHPIDLTRIQQKIKTEEYVNVEDLTSDISLLVSNHKAYYEVSTLAVGIAFQIAYYRLDVVSDAVGETL</sequence>
<gene>
    <name evidence="11" type="ORF">GPUH_LOCUS23825</name>
</gene>
<dbReference type="GO" id="GO:0003682">
    <property type="term" value="F:chromatin binding"/>
    <property type="evidence" value="ECO:0007669"/>
    <property type="project" value="TreeGrafter"/>
</dbReference>
<dbReference type="WBParaSite" id="GPUH_0002385501-mRNA-1">
    <property type="protein sequence ID" value="GPUH_0002385501-mRNA-1"/>
    <property type="gene ID" value="GPUH_0002385501"/>
</dbReference>
<evidence type="ECO:0000256" key="3">
    <source>
        <dbReference type="ARBA" id="ARBA00022853"/>
    </source>
</evidence>
<feature type="domain" description="Bromo" evidence="10">
    <location>
        <begin position="54"/>
        <end position="124"/>
    </location>
</feature>
<accession>A0A183ES84</accession>
<dbReference type="Pfam" id="PF00439">
    <property type="entry name" value="Bromodomain"/>
    <property type="match status" value="1"/>
</dbReference>
<evidence type="ECO:0000313" key="11">
    <source>
        <dbReference type="EMBL" id="VDN42011.1"/>
    </source>
</evidence>
<dbReference type="OrthoDB" id="10009055at2759"/>
<reference evidence="13" key="1">
    <citation type="submission" date="2016-06" db="UniProtKB">
        <authorList>
            <consortium name="WormBaseParasite"/>
        </authorList>
    </citation>
    <scope>IDENTIFICATION</scope>
</reference>
<keyword evidence="12" id="KW-1185">Reference proteome</keyword>
<comment type="subcellular location">
    <subcellularLocation>
        <location evidence="1">Nucleus</location>
    </subcellularLocation>
</comment>
<evidence type="ECO:0000256" key="8">
    <source>
        <dbReference type="PROSITE-ProRule" id="PRU00035"/>
    </source>
</evidence>
<keyword evidence="5 8" id="KW-0103">Bromodomain</keyword>
<dbReference type="InterPro" id="IPR001487">
    <property type="entry name" value="Bromodomain"/>
</dbReference>
<evidence type="ECO:0000256" key="7">
    <source>
        <dbReference type="ARBA" id="ARBA00023242"/>
    </source>
</evidence>
<dbReference type="PANTHER" id="PTHR16062">
    <property type="entry name" value="SWI/SNF-RELATED"/>
    <property type="match status" value="1"/>
</dbReference>
<dbReference type="SMART" id="SM00297">
    <property type="entry name" value="BROMO"/>
    <property type="match status" value="1"/>
</dbReference>
<proteinExistence type="predicted"/>
<keyword evidence="3" id="KW-0156">Chromatin regulator</keyword>
<dbReference type="InterPro" id="IPR036427">
    <property type="entry name" value="Bromodomain-like_sf"/>
</dbReference>
<dbReference type="GO" id="GO:0006338">
    <property type="term" value="P:chromatin remodeling"/>
    <property type="evidence" value="ECO:0007669"/>
    <property type="project" value="InterPro"/>
</dbReference>
<dbReference type="GO" id="GO:0006368">
    <property type="term" value="P:transcription elongation by RNA polymerase II"/>
    <property type="evidence" value="ECO:0007669"/>
    <property type="project" value="TreeGrafter"/>
</dbReference>
<keyword evidence="4" id="KW-0805">Transcription regulation</keyword>
<dbReference type="Gene3D" id="1.20.920.10">
    <property type="entry name" value="Bromodomain-like"/>
    <property type="match status" value="1"/>
</dbReference>
<protein>
    <submittedName>
        <fullName evidence="13">Bromo domain-containing protein</fullName>
    </submittedName>
</protein>
<feature type="region of interest" description="Disordered" evidence="9">
    <location>
        <begin position="1"/>
        <end position="24"/>
    </location>
</feature>